<feature type="compositionally biased region" description="Polar residues" evidence="1">
    <location>
        <begin position="81"/>
        <end position="93"/>
    </location>
</feature>
<organism evidence="2 3">
    <name type="scientific">Streptomyces griseoincarnatus</name>
    <dbReference type="NCBI Taxonomy" id="29305"/>
    <lineage>
        <taxon>Bacteria</taxon>
        <taxon>Bacillati</taxon>
        <taxon>Actinomycetota</taxon>
        <taxon>Actinomycetes</taxon>
        <taxon>Kitasatosporales</taxon>
        <taxon>Streptomycetaceae</taxon>
        <taxon>Streptomyces</taxon>
        <taxon>Streptomyces griseoincarnatus group</taxon>
    </lineage>
</organism>
<comment type="caution">
    <text evidence="2">The sequence shown here is derived from an EMBL/GenBank/DDBJ whole genome shotgun (WGS) entry which is preliminary data.</text>
</comment>
<protein>
    <submittedName>
        <fullName evidence="2">Uncharacterized protein</fullName>
    </submittedName>
</protein>
<feature type="compositionally biased region" description="Low complexity" evidence="1">
    <location>
        <begin position="14"/>
        <end position="37"/>
    </location>
</feature>
<evidence type="ECO:0000313" key="3">
    <source>
        <dbReference type="Proteomes" id="UP001523263"/>
    </source>
</evidence>
<proteinExistence type="predicted"/>
<evidence type="ECO:0000313" key="2">
    <source>
        <dbReference type="EMBL" id="MCM2512382.1"/>
    </source>
</evidence>
<dbReference type="Proteomes" id="UP001523263">
    <property type="component" value="Unassembled WGS sequence"/>
</dbReference>
<keyword evidence="3" id="KW-1185">Reference proteome</keyword>
<evidence type="ECO:0000256" key="1">
    <source>
        <dbReference type="SAM" id="MobiDB-lite"/>
    </source>
</evidence>
<name>A0ABT0VLZ9_STRGI</name>
<dbReference type="EMBL" id="JAMQBH010000001">
    <property type="protein sequence ID" value="MCM2512382.1"/>
    <property type="molecule type" value="Genomic_DNA"/>
</dbReference>
<gene>
    <name evidence="2" type="ORF">NC658_03790</name>
</gene>
<reference evidence="2 3" key="1">
    <citation type="submission" date="2022-06" db="EMBL/GenBank/DDBJ databases">
        <title>Whole genome sequence of Streptomyces griseoincarnatus RB7AG.</title>
        <authorList>
            <person name="Ray L."/>
            <person name="Behera S."/>
            <person name="Panda A.N."/>
        </authorList>
    </citation>
    <scope>NUCLEOTIDE SEQUENCE [LARGE SCALE GENOMIC DNA]</scope>
    <source>
        <strain evidence="2 3">RB7AG</strain>
    </source>
</reference>
<dbReference type="RefSeq" id="WP_251097448.1">
    <property type="nucleotide sequence ID" value="NZ_JAMQBH010000001.1"/>
</dbReference>
<accession>A0ABT0VLZ9</accession>
<sequence>MSAKRSPATAGTLPRTRATSAAAAPDTITPAPSTTTDVGEGTAGTRSLAAAADEADDPAGDGLSTEFEPDADDPEPPAATCQVTDPGTWTWSRTGGMCLNGAEVT</sequence>
<feature type="region of interest" description="Disordered" evidence="1">
    <location>
        <begin position="1"/>
        <end position="93"/>
    </location>
</feature>